<keyword evidence="9" id="KW-0282">Flagellum</keyword>
<accession>A0A4Q7LVN1</accession>
<gene>
    <name evidence="7" type="primary">flhA</name>
    <name evidence="9" type="ORF">EV685_0674</name>
</gene>
<sequence length="702" mass="74783">MKLDNALPFLAPLQRAFGANSAAIKGMAAPLLIILVLAMMVLPLPAFALDLFFTFNIATALMVMLVASYMIKPLDFSAFPTVLLLTTLLRLSLNVASSRVVLMEGHTGPGAAGAVIESFGHFLIGGNFAVGLIVFAILVVINFVVITKGAERIAEVGARFTLDAMPGKQMAIDADLNAGNIDEKEAKRRRVEVQEEAEFFGSMDGASKFVRGDAIAGILILFINIIGGFIIGMVQHGLGAGEAASSYILLAVGDALVAQIPALLISVASAMVVSRVGKDQDVGNQIVGQMFRSPHSVAIVAGVITLLGVIPGMPHLVFLMIGGGLAALSRWMFKEAERARATPPPAEAAPPPANPNAEASWDDLQPVDTLGMEVGYRLIALVDKGRGGDLLNRIRGVRKKFAQEVGFLPPAVHIRDNLELKPSMYRITLRGAVIGEGEAFPGMHLAINPGHASLALQGPTTTDPAFGLPATWIDERQRESAQMAGYTVVDSSTVVATHLSHLMQMNAARLLGRTETQALVEHVTKLAPKLIEDVVPKMIAIAPLQKILQLLLEEGVHIRDMRSIIEALAEHAGQATDPTELARRLRIALAPAIVQQIYGSLRELDVIAIEPELERLLSQALNSPHGAVLDPGVADHLSRGAADAARRQEDLGHPACLLVPDSIRSQVARLLKRAAPRLRVLGHSEIPDTHSIRIGSIIGANA</sequence>
<feature type="compositionally biased region" description="Pro residues" evidence="8">
    <location>
        <begin position="342"/>
        <end position="354"/>
    </location>
</feature>
<dbReference type="Gene3D" id="3.40.30.60">
    <property type="entry name" value="FHIPEP family, domain 1"/>
    <property type="match status" value="1"/>
</dbReference>
<keyword evidence="6 7" id="KW-0472">Membrane</keyword>
<evidence type="ECO:0000256" key="7">
    <source>
        <dbReference type="RuleBase" id="RU364093"/>
    </source>
</evidence>
<comment type="subcellular location">
    <subcellularLocation>
        <location evidence="1 7">Cell membrane</location>
        <topology evidence="1 7">Multi-pass membrane protein</topology>
    </subcellularLocation>
</comment>
<protein>
    <recommendedName>
        <fullName evidence="7">Flagellar biosynthesis protein FlhA</fullName>
    </recommendedName>
</protein>
<dbReference type="PROSITE" id="PS00994">
    <property type="entry name" value="FHIPEP"/>
    <property type="match status" value="1"/>
</dbReference>
<keyword evidence="10" id="KW-1185">Reference proteome</keyword>
<keyword evidence="9" id="KW-0966">Cell projection</keyword>
<reference evidence="9 10" key="1">
    <citation type="submission" date="2019-02" db="EMBL/GenBank/DDBJ databases">
        <title>Genomic Encyclopedia of Type Strains, Phase IV (KMG-IV): sequencing the most valuable type-strain genomes for metagenomic binning, comparative biology and taxonomic classification.</title>
        <authorList>
            <person name="Goeker M."/>
        </authorList>
    </citation>
    <scope>NUCLEOTIDE SEQUENCE [LARGE SCALE GENOMIC DNA]</scope>
    <source>
        <strain evidence="9 10">DSM 10617</strain>
    </source>
</reference>
<feature type="transmembrane region" description="Helical" evidence="7">
    <location>
        <begin position="214"/>
        <end position="235"/>
    </location>
</feature>
<dbReference type="PRINTS" id="PR00949">
    <property type="entry name" value="TYPE3IMAPROT"/>
</dbReference>
<keyword evidence="3 7" id="KW-1003">Cell membrane</keyword>
<name>A0A4Q7LVN1_9BURK</name>
<keyword evidence="7" id="KW-1006">Bacterial flagellum protein export</keyword>
<dbReference type="Gene3D" id="3.40.50.12790">
    <property type="entry name" value="FHIPEP family, domain 4"/>
    <property type="match status" value="1"/>
</dbReference>
<comment type="similarity">
    <text evidence="2 7">Belongs to the FHIPEP (flagella/HR/invasion proteins export pore) family.</text>
</comment>
<dbReference type="InterPro" id="IPR006301">
    <property type="entry name" value="FlhA"/>
</dbReference>
<evidence type="ECO:0000256" key="6">
    <source>
        <dbReference type="ARBA" id="ARBA00023136"/>
    </source>
</evidence>
<dbReference type="AlphaFoldDB" id="A0A4Q7LVN1"/>
<dbReference type="OrthoDB" id="9759185at2"/>
<keyword evidence="7" id="KW-0653">Protein transport</keyword>
<dbReference type="Gene3D" id="1.10.8.540">
    <property type="entry name" value="FHIPEP family, domain 3"/>
    <property type="match status" value="1"/>
</dbReference>
<dbReference type="GO" id="GO:0044780">
    <property type="term" value="P:bacterial-type flagellum assembly"/>
    <property type="evidence" value="ECO:0007669"/>
    <property type="project" value="InterPro"/>
</dbReference>
<keyword evidence="4 7" id="KW-0812">Transmembrane</keyword>
<dbReference type="InterPro" id="IPR042194">
    <property type="entry name" value="FHIPEP_1"/>
</dbReference>
<dbReference type="PANTHER" id="PTHR30161:SF1">
    <property type="entry name" value="FLAGELLAR BIOSYNTHESIS PROTEIN FLHA-RELATED"/>
    <property type="match status" value="1"/>
</dbReference>
<evidence type="ECO:0000256" key="8">
    <source>
        <dbReference type="SAM" id="MobiDB-lite"/>
    </source>
</evidence>
<comment type="caution">
    <text evidence="9">The sequence shown here is derived from an EMBL/GenBank/DDBJ whole genome shotgun (WGS) entry which is preliminary data.</text>
</comment>
<evidence type="ECO:0000256" key="1">
    <source>
        <dbReference type="ARBA" id="ARBA00004651"/>
    </source>
</evidence>
<keyword evidence="9" id="KW-0969">Cilium</keyword>
<keyword evidence="7" id="KW-0813">Transport</keyword>
<evidence type="ECO:0000313" key="9">
    <source>
        <dbReference type="EMBL" id="RZS58382.1"/>
    </source>
</evidence>
<feature type="transmembrane region" description="Helical" evidence="7">
    <location>
        <begin position="22"/>
        <end position="45"/>
    </location>
</feature>
<organism evidence="9 10">
    <name type="scientific">Sphaerotilus mobilis</name>
    <dbReference type="NCBI Taxonomy" id="47994"/>
    <lineage>
        <taxon>Bacteria</taxon>
        <taxon>Pseudomonadati</taxon>
        <taxon>Pseudomonadota</taxon>
        <taxon>Betaproteobacteria</taxon>
        <taxon>Burkholderiales</taxon>
        <taxon>Sphaerotilaceae</taxon>
        <taxon>Sphaerotilus</taxon>
    </lineage>
</organism>
<evidence type="ECO:0000256" key="2">
    <source>
        <dbReference type="ARBA" id="ARBA00008835"/>
    </source>
</evidence>
<dbReference type="PANTHER" id="PTHR30161">
    <property type="entry name" value="FLAGELLAR EXPORT PROTEIN, MEMBRANE FLHA SUBUNIT-RELATED"/>
    <property type="match status" value="1"/>
</dbReference>
<feature type="transmembrane region" description="Helical" evidence="7">
    <location>
        <begin position="82"/>
        <end position="102"/>
    </location>
</feature>
<feature type="transmembrane region" description="Helical" evidence="7">
    <location>
        <begin position="247"/>
        <end position="273"/>
    </location>
</feature>
<dbReference type="InterPro" id="IPR042196">
    <property type="entry name" value="FHIPEP_4"/>
</dbReference>
<evidence type="ECO:0000256" key="5">
    <source>
        <dbReference type="ARBA" id="ARBA00022989"/>
    </source>
</evidence>
<proteinExistence type="inferred from homology"/>
<dbReference type="InterPro" id="IPR025505">
    <property type="entry name" value="FHIPEP_CS"/>
</dbReference>
<dbReference type="GO" id="GO:0005886">
    <property type="term" value="C:plasma membrane"/>
    <property type="evidence" value="ECO:0007669"/>
    <property type="project" value="UniProtKB-SubCell"/>
</dbReference>
<dbReference type="GO" id="GO:0009306">
    <property type="term" value="P:protein secretion"/>
    <property type="evidence" value="ECO:0007669"/>
    <property type="project" value="InterPro"/>
</dbReference>
<dbReference type="Pfam" id="PF00771">
    <property type="entry name" value="FHIPEP"/>
    <property type="match status" value="1"/>
</dbReference>
<comment type="function">
    <text evidence="7">Required for formation of the rod structure of the flagellar apparatus. Together with FliI and FliH, may constitute the export apparatus of flagellin.</text>
</comment>
<keyword evidence="5 7" id="KW-1133">Transmembrane helix</keyword>
<evidence type="ECO:0000256" key="4">
    <source>
        <dbReference type="ARBA" id="ARBA00022692"/>
    </source>
</evidence>
<dbReference type="PIRSF" id="PIRSF005419">
    <property type="entry name" value="FlhA"/>
    <property type="match status" value="1"/>
</dbReference>
<feature type="region of interest" description="Disordered" evidence="8">
    <location>
        <begin position="339"/>
        <end position="359"/>
    </location>
</feature>
<feature type="transmembrane region" description="Helical" evidence="7">
    <location>
        <begin position="51"/>
        <end position="70"/>
    </location>
</feature>
<feature type="transmembrane region" description="Helical" evidence="7">
    <location>
        <begin position="122"/>
        <end position="145"/>
    </location>
</feature>
<dbReference type="EMBL" id="SGWV01000007">
    <property type="protein sequence ID" value="RZS58382.1"/>
    <property type="molecule type" value="Genomic_DNA"/>
</dbReference>
<dbReference type="Proteomes" id="UP000293433">
    <property type="component" value="Unassembled WGS sequence"/>
</dbReference>
<dbReference type="InterPro" id="IPR042193">
    <property type="entry name" value="FHIPEP_3"/>
</dbReference>
<evidence type="ECO:0000256" key="3">
    <source>
        <dbReference type="ARBA" id="ARBA00022475"/>
    </source>
</evidence>
<evidence type="ECO:0000313" key="10">
    <source>
        <dbReference type="Proteomes" id="UP000293433"/>
    </source>
</evidence>
<dbReference type="NCBIfam" id="TIGR01398">
    <property type="entry name" value="FlhA"/>
    <property type="match status" value="1"/>
</dbReference>
<keyword evidence="7" id="KW-1005">Bacterial flagellum biogenesis</keyword>
<dbReference type="InterPro" id="IPR001712">
    <property type="entry name" value="T3SS_FHIPEP"/>
</dbReference>
<feature type="transmembrane region" description="Helical" evidence="7">
    <location>
        <begin position="294"/>
        <end position="310"/>
    </location>
</feature>